<dbReference type="EMBL" id="VCIW01000001">
    <property type="protein sequence ID" value="TLS53905.1"/>
    <property type="molecule type" value="Genomic_DNA"/>
</dbReference>
<reference evidence="1 2" key="1">
    <citation type="submission" date="2019-05" db="EMBL/GenBank/DDBJ databases">
        <authorList>
            <person name="Narsing Rao M.P."/>
            <person name="Li W.J."/>
        </authorList>
    </citation>
    <scope>NUCLEOTIDE SEQUENCE [LARGE SCALE GENOMIC DNA]</scope>
    <source>
        <strain evidence="1 2">SYSU_K30003</strain>
    </source>
</reference>
<dbReference type="SUPFAM" id="SSF51126">
    <property type="entry name" value="Pectin lyase-like"/>
    <property type="match status" value="1"/>
</dbReference>
<dbReference type="Gene3D" id="2.160.20.10">
    <property type="entry name" value="Single-stranded right-handed beta-helix, Pectin lyase-like"/>
    <property type="match status" value="1"/>
</dbReference>
<dbReference type="AlphaFoldDB" id="A0A5R9GP00"/>
<sequence length="459" mass="51019">MVVRTVYASSVATLDSNVFTGGGTNVTRQLQEVLDRAKSDGGVHLVMDGVALVSGLVVHSNTTIECLTKDCGFFLDDQSNCSIVINADRDKKSIKTRCISLLGGTYNHNAKNQLHHVPTDQRDLVFGSPGDLEYVDGRMVMALEFYGVEYLTIKDITIRDQRSWAAVICNWRHVVVENVHIDLQEHMPGQNQDGLHFWGPGRFLTIKNLSGRTGDDILALAPDELDRESDITDVEVDGVYMDDADQGIRLLSRAKGRLDRVTIRNVYGTYKSFGFYINPWFSDGYGSFGNILIENVDLRQSEPNYHYTNPFLFRIGGNIECLTLKNIRHHYPSDDRPIAEIGIPFVDKKKNIEKAHGQHMNTIIIDGLTILEEGSATANAEYIKVVGAVDNLVLKNVMAVRKNDAPCGKIVSFDEQTGSAENFLIDGVYCKGYEIFADTRGKAPHTNILNAICDGEPLK</sequence>
<dbReference type="OrthoDB" id="9795222at2"/>
<organism evidence="1 2">
    <name type="scientific">Paenibacillus antri</name>
    <dbReference type="NCBI Taxonomy" id="2582848"/>
    <lineage>
        <taxon>Bacteria</taxon>
        <taxon>Bacillati</taxon>
        <taxon>Bacillota</taxon>
        <taxon>Bacilli</taxon>
        <taxon>Bacillales</taxon>
        <taxon>Paenibacillaceae</taxon>
        <taxon>Paenibacillus</taxon>
    </lineage>
</organism>
<evidence type="ECO:0000313" key="2">
    <source>
        <dbReference type="Proteomes" id="UP000309676"/>
    </source>
</evidence>
<name>A0A5R9GP00_9BACL</name>
<dbReference type="RefSeq" id="WP_138191484.1">
    <property type="nucleotide sequence ID" value="NZ_VCIW01000001.1"/>
</dbReference>
<comment type="caution">
    <text evidence="1">The sequence shown here is derived from an EMBL/GenBank/DDBJ whole genome shotgun (WGS) entry which is preliminary data.</text>
</comment>
<gene>
    <name evidence="1" type="ORF">FE782_00675</name>
</gene>
<dbReference type="InterPro" id="IPR012334">
    <property type="entry name" value="Pectin_lyas_fold"/>
</dbReference>
<protein>
    <submittedName>
        <fullName evidence="1">Uncharacterized protein</fullName>
    </submittedName>
</protein>
<keyword evidence="2" id="KW-1185">Reference proteome</keyword>
<proteinExistence type="predicted"/>
<dbReference type="Proteomes" id="UP000309676">
    <property type="component" value="Unassembled WGS sequence"/>
</dbReference>
<evidence type="ECO:0000313" key="1">
    <source>
        <dbReference type="EMBL" id="TLS53905.1"/>
    </source>
</evidence>
<accession>A0A5R9GP00</accession>
<dbReference type="InterPro" id="IPR011050">
    <property type="entry name" value="Pectin_lyase_fold/virulence"/>
</dbReference>